<gene>
    <name evidence="3" type="ORF">FUAX_05970</name>
</gene>
<evidence type="ECO:0000313" key="3">
    <source>
        <dbReference type="EMBL" id="BDD08165.1"/>
    </source>
</evidence>
<dbReference type="EMBL" id="AP025314">
    <property type="protein sequence ID" value="BDD08165.1"/>
    <property type="molecule type" value="Genomic_DNA"/>
</dbReference>
<keyword evidence="1" id="KW-0732">Signal</keyword>
<dbReference type="AlphaFoldDB" id="A0AAU9CG40"/>
<reference evidence="3 4" key="1">
    <citation type="submission" date="2021-12" db="EMBL/GenBank/DDBJ databases">
        <title>Genome sequencing of bacteria with rrn-lacking chromosome and rrn-plasmid.</title>
        <authorList>
            <person name="Anda M."/>
            <person name="Iwasaki W."/>
        </authorList>
    </citation>
    <scope>NUCLEOTIDE SEQUENCE [LARGE SCALE GENOMIC DNA]</scope>
    <source>
        <strain evidence="3 4">DSM 100852</strain>
    </source>
</reference>
<dbReference type="KEGG" id="fax:FUAX_05970"/>
<protein>
    <recommendedName>
        <fullName evidence="2">Outer membrane protein beta-barrel domain-containing protein</fullName>
    </recommendedName>
</protein>
<evidence type="ECO:0000313" key="4">
    <source>
        <dbReference type="Proteomes" id="UP001348817"/>
    </source>
</evidence>
<evidence type="ECO:0000259" key="2">
    <source>
        <dbReference type="Pfam" id="PF13568"/>
    </source>
</evidence>
<proteinExistence type="predicted"/>
<feature type="signal peptide" evidence="1">
    <location>
        <begin position="1"/>
        <end position="24"/>
    </location>
</feature>
<dbReference type="Proteomes" id="UP001348817">
    <property type="component" value="Chromosome"/>
</dbReference>
<name>A0AAU9CG40_9BACT</name>
<accession>A0AAU9CG40</accession>
<feature type="domain" description="Outer membrane protein beta-barrel" evidence="2">
    <location>
        <begin position="24"/>
        <end position="166"/>
    </location>
</feature>
<evidence type="ECO:0000256" key="1">
    <source>
        <dbReference type="SAM" id="SignalP"/>
    </source>
</evidence>
<feature type="chain" id="PRO_5043840726" description="Outer membrane protein beta-barrel domain-containing protein" evidence="1">
    <location>
        <begin position="25"/>
        <end position="193"/>
    </location>
</feature>
<keyword evidence="4" id="KW-1185">Reference proteome</keyword>
<dbReference type="RefSeq" id="WP_338393442.1">
    <property type="nucleotide sequence ID" value="NZ_AP025314.1"/>
</dbReference>
<dbReference type="InterPro" id="IPR025665">
    <property type="entry name" value="Beta-barrel_OMP_2"/>
</dbReference>
<organism evidence="3 4">
    <name type="scientific">Fulvitalea axinellae</name>
    <dbReference type="NCBI Taxonomy" id="1182444"/>
    <lineage>
        <taxon>Bacteria</taxon>
        <taxon>Pseudomonadati</taxon>
        <taxon>Bacteroidota</taxon>
        <taxon>Cytophagia</taxon>
        <taxon>Cytophagales</taxon>
        <taxon>Persicobacteraceae</taxon>
        <taxon>Fulvitalea</taxon>
    </lineage>
</organism>
<dbReference type="Pfam" id="PF13568">
    <property type="entry name" value="OMP_b-brl_2"/>
    <property type="match status" value="1"/>
</dbReference>
<sequence>MMKKSVKSACVLVLAILSFAGAKAQRLEYGVKAGYNLASMSGDVGNKPRSGFHVGGSLGGILTRYITVEAELLYSVEGTSSLSPENDEPLKLMYLNMPMAVKYYPIEWLSLRFGPQVGVLLGARMDGKSVTNEYFPVNVGLNVGVGYETAWGIGCSIRYNHSLVNALRNRHDTQNKEYAGYPRSLQLSVEIRF</sequence>